<gene>
    <name evidence="4" type="ORF">ACFP73_03860</name>
</gene>
<dbReference type="InterPro" id="IPR003736">
    <property type="entry name" value="PAAI_dom"/>
</dbReference>
<dbReference type="RefSeq" id="WP_212707630.1">
    <property type="nucleotide sequence ID" value="NZ_BAAAFW010000012.1"/>
</dbReference>
<dbReference type="InterPro" id="IPR029069">
    <property type="entry name" value="HotDog_dom_sf"/>
</dbReference>
<dbReference type="PANTHER" id="PTHR43240:SF5">
    <property type="entry name" value="1,4-DIHYDROXY-2-NAPHTHOYL-COA THIOESTERASE 1"/>
    <property type="match status" value="1"/>
</dbReference>
<keyword evidence="5" id="KW-1185">Reference proteome</keyword>
<name>A0ABW1VJU3_9GAMM</name>
<comment type="caution">
    <text evidence="4">The sequence shown here is derived from an EMBL/GenBank/DDBJ whole genome shotgun (WGS) entry which is preliminary data.</text>
</comment>
<proteinExistence type="inferred from homology"/>
<dbReference type="CDD" id="cd03443">
    <property type="entry name" value="PaaI_thioesterase"/>
    <property type="match status" value="1"/>
</dbReference>
<comment type="similarity">
    <text evidence="1">Belongs to the thioesterase PaaI family.</text>
</comment>
<dbReference type="Proteomes" id="UP001596215">
    <property type="component" value="Unassembled WGS sequence"/>
</dbReference>
<dbReference type="NCBIfam" id="TIGR00369">
    <property type="entry name" value="unchar_dom_1"/>
    <property type="match status" value="1"/>
</dbReference>
<evidence type="ECO:0000313" key="4">
    <source>
        <dbReference type="EMBL" id="MFC6361237.1"/>
    </source>
</evidence>
<evidence type="ECO:0000259" key="3">
    <source>
        <dbReference type="Pfam" id="PF03061"/>
    </source>
</evidence>
<sequence>MSRFWKRIMTPDELNALGQQCLVSHLGIEFTVIGEQHLEATMPVDPRTRQPFGLLHGGASVVLAESMGSVAAYLATEEGKSVVGIEVNASHHRAVSQGLVYANCHPLHIGAQLQVWQTEIRNSKGKLCCTARLTVSVLG</sequence>
<dbReference type="SUPFAM" id="SSF54637">
    <property type="entry name" value="Thioesterase/thiol ester dehydrase-isomerase"/>
    <property type="match status" value="1"/>
</dbReference>
<feature type="domain" description="Thioesterase" evidence="3">
    <location>
        <begin position="52"/>
        <end position="129"/>
    </location>
</feature>
<evidence type="ECO:0000313" key="5">
    <source>
        <dbReference type="Proteomes" id="UP001596215"/>
    </source>
</evidence>
<dbReference type="EMBL" id="JBHSUC010000003">
    <property type="protein sequence ID" value="MFC6361237.1"/>
    <property type="molecule type" value="Genomic_DNA"/>
</dbReference>
<reference evidence="5" key="1">
    <citation type="journal article" date="2019" name="Int. J. Syst. Evol. Microbiol.">
        <title>The Global Catalogue of Microorganisms (GCM) 10K type strain sequencing project: providing services to taxonomists for standard genome sequencing and annotation.</title>
        <authorList>
            <consortium name="The Broad Institute Genomics Platform"/>
            <consortium name="The Broad Institute Genome Sequencing Center for Infectious Disease"/>
            <person name="Wu L."/>
            <person name="Ma J."/>
        </authorList>
    </citation>
    <scope>NUCLEOTIDE SEQUENCE [LARGE SCALE GENOMIC DNA]</scope>
    <source>
        <strain evidence="5">CGMCC 4.1530</strain>
    </source>
</reference>
<evidence type="ECO:0000256" key="1">
    <source>
        <dbReference type="ARBA" id="ARBA00008324"/>
    </source>
</evidence>
<accession>A0ABW1VJU3</accession>
<dbReference type="Pfam" id="PF03061">
    <property type="entry name" value="4HBT"/>
    <property type="match status" value="1"/>
</dbReference>
<protein>
    <submittedName>
        <fullName evidence="4">Hotdog fold thioesterase</fullName>
    </submittedName>
</protein>
<evidence type="ECO:0000256" key="2">
    <source>
        <dbReference type="ARBA" id="ARBA00022801"/>
    </source>
</evidence>
<dbReference type="InterPro" id="IPR006683">
    <property type="entry name" value="Thioestr_dom"/>
</dbReference>
<dbReference type="Gene3D" id="3.10.129.10">
    <property type="entry name" value="Hotdog Thioesterase"/>
    <property type="match status" value="1"/>
</dbReference>
<keyword evidence="2" id="KW-0378">Hydrolase</keyword>
<dbReference type="PANTHER" id="PTHR43240">
    <property type="entry name" value="1,4-DIHYDROXY-2-NAPHTHOYL-COA THIOESTERASE 1"/>
    <property type="match status" value="1"/>
</dbReference>
<organism evidence="4 5">
    <name type="scientific">Tatumella punctata</name>
    <dbReference type="NCBI Taxonomy" id="399969"/>
    <lineage>
        <taxon>Bacteria</taxon>
        <taxon>Pseudomonadati</taxon>
        <taxon>Pseudomonadota</taxon>
        <taxon>Gammaproteobacteria</taxon>
        <taxon>Enterobacterales</taxon>
        <taxon>Erwiniaceae</taxon>
        <taxon>Tatumella</taxon>
    </lineage>
</organism>